<dbReference type="Pfam" id="PF01850">
    <property type="entry name" value="PIN"/>
    <property type="match status" value="1"/>
</dbReference>
<evidence type="ECO:0000259" key="1">
    <source>
        <dbReference type="Pfam" id="PF01850"/>
    </source>
</evidence>
<dbReference type="SUPFAM" id="SSF88723">
    <property type="entry name" value="PIN domain-like"/>
    <property type="match status" value="1"/>
</dbReference>
<reference evidence="2 3" key="1">
    <citation type="submission" date="2019-04" db="EMBL/GenBank/DDBJ databases">
        <authorList>
            <person name="Li J."/>
        </authorList>
    </citation>
    <scope>NUCLEOTIDE SEQUENCE [LARGE SCALE GENOMIC DNA]</scope>
    <source>
        <strain evidence="2 3">KCTC 42687</strain>
    </source>
</reference>
<keyword evidence="3" id="KW-1185">Reference proteome</keyword>
<dbReference type="AlphaFoldDB" id="A0A4U0R8W8"/>
<dbReference type="CDD" id="cd09872">
    <property type="entry name" value="PIN_Sll0205-like"/>
    <property type="match status" value="1"/>
</dbReference>
<dbReference type="Gene3D" id="3.40.50.1010">
    <property type="entry name" value="5'-nuclease"/>
    <property type="match status" value="1"/>
</dbReference>
<dbReference type="InterPro" id="IPR041705">
    <property type="entry name" value="PIN_Sll0205"/>
</dbReference>
<dbReference type="RefSeq" id="WP_136886268.1">
    <property type="nucleotide sequence ID" value="NZ_SUNI01000010.1"/>
</dbReference>
<dbReference type="InterPro" id="IPR002716">
    <property type="entry name" value="PIN_dom"/>
</dbReference>
<dbReference type="OrthoDB" id="9798990at2"/>
<dbReference type="InterPro" id="IPR029060">
    <property type="entry name" value="PIN-like_dom_sf"/>
</dbReference>
<sequence>MRLLLDTHILLWAMLDDPRLGGGARAAMAGAEAIHVSAVSVWEIAIKSALGKLAVPDDLFDQALAVGVRPLPISWAHAQGVERLPPHHADPFDRLLIAQARQEGMVLVSADSKFRAYDVELIDG</sequence>
<comment type="caution">
    <text evidence="2">The sequence shown here is derived from an EMBL/GenBank/DDBJ whole genome shotgun (WGS) entry which is preliminary data.</text>
</comment>
<name>A0A4U0R8W8_9RHOB</name>
<dbReference type="Proteomes" id="UP000309747">
    <property type="component" value="Unassembled WGS sequence"/>
</dbReference>
<accession>A0A4U0R8W8</accession>
<dbReference type="InterPro" id="IPR052919">
    <property type="entry name" value="TA_system_RNase"/>
</dbReference>
<organism evidence="2 3">
    <name type="scientific">Paracoccus gahaiensis</name>
    <dbReference type="NCBI Taxonomy" id="1706839"/>
    <lineage>
        <taxon>Bacteria</taxon>
        <taxon>Pseudomonadati</taxon>
        <taxon>Pseudomonadota</taxon>
        <taxon>Alphaproteobacteria</taxon>
        <taxon>Rhodobacterales</taxon>
        <taxon>Paracoccaceae</taxon>
        <taxon>Paracoccus</taxon>
    </lineage>
</organism>
<proteinExistence type="predicted"/>
<protein>
    <submittedName>
        <fullName evidence="2">Type II toxin-antitoxin system VapC family toxin</fullName>
    </submittedName>
</protein>
<dbReference type="PANTHER" id="PTHR36173">
    <property type="entry name" value="RIBONUCLEASE VAPC16-RELATED"/>
    <property type="match status" value="1"/>
</dbReference>
<gene>
    <name evidence="2" type="ORF">FA743_11620</name>
</gene>
<feature type="domain" description="PIN" evidence="1">
    <location>
        <begin position="4"/>
        <end position="118"/>
    </location>
</feature>
<dbReference type="PANTHER" id="PTHR36173:SF2">
    <property type="entry name" value="RIBONUCLEASE VAPC16"/>
    <property type="match status" value="1"/>
</dbReference>
<evidence type="ECO:0000313" key="2">
    <source>
        <dbReference type="EMBL" id="TJZ91427.1"/>
    </source>
</evidence>
<evidence type="ECO:0000313" key="3">
    <source>
        <dbReference type="Proteomes" id="UP000309747"/>
    </source>
</evidence>
<dbReference type="EMBL" id="SUNI01000010">
    <property type="protein sequence ID" value="TJZ91427.1"/>
    <property type="molecule type" value="Genomic_DNA"/>
</dbReference>